<feature type="transmembrane region" description="Helical" evidence="9">
    <location>
        <begin position="111"/>
        <end position="130"/>
    </location>
</feature>
<keyword evidence="7 9" id="KW-1133">Transmembrane helix</keyword>
<dbReference type="AlphaFoldDB" id="A0A4R2L5L4"/>
<dbReference type="InterPro" id="IPR000537">
    <property type="entry name" value="UbiA_prenyltransferase"/>
</dbReference>
<comment type="caution">
    <text evidence="10">The sequence shown here is derived from an EMBL/GenBank/DDBJ whole genome shotgun (WGS) entry which is preliminary data.</text>
</comment>
<dbReference type="GO" id="GO:0016020">
    <property type="term" value="C:membrane"/>
    <property type="evidence" value="ECO:0007669"/>
    <property type="project" value="UniProtKB-SubCell"/>
</dbReference>
<dbReference type="PIRSF" id="PIRSF005355">
    <property type="entry name" value="UBIAD1"/>
    <property type="match status" value="1"/>
</dbReference>
<evidence type="ECO:0000313" key="11">
    <source>
        <dbReference type="Proteomes" id="UP000294980"/>
    </source>
</evidence>
<dbReference type="Pfam" id="PF01040">
    <property type="entry name" value="UbiA"/>
    <property type="match status" value="1"/>
</dbReference>
<feature type="transmembrane region" description="Helical" evidence="9">
    <location>
        <begin position="216"/>
        <end position="246"/>
    </location>
</feature>
<evidence type="ECO:0000256" key="6">
    <source>
        <dbReference type="ARBA" id="ARBA00022692"/>
    </source>
</evidence>
<feature type="transmembrane region" description="Helical" evidence="9">
    <location>
        <begin position="137"/>
        <end position="158"/>
    </location>
</feature>
<feature type="transmembrane region" description="Helical" evidence="9">
    <location>
        <begin position="45"/>
        <end position="64"/>
    </location>
</feature>
<dbReference type="OrthoDB" id="9767568at2"/>
<dbReference type="InterPro" id="IPR026046">
    <property type="entry name" value="UBIAD1"/>
</dbReference>
<comment type="pathway">
    <text evidence="2">Quinol/quinone metabolism; menaquinone biosynthesis.</text>
</comment>
<protein>
    <submittedName>
        <fullName evidence="10">1,4-dihydroxy-2-naphthoate prenyltransferase</fullName>
    </submittedName>
</protein>
<dbReference type="UniPathway" id="UPA00079"/>
<evidence type="ECO:0000256" key="7">
    <source>
        <dbReference type="ARBA" id="ARBA00022989"/>
    </source>
</evidence>
<feature type="transmembrane region" description="Helical" evidence="9">
    <location>
        <begin position="164"/>
        <end position="182"/>
    </location>
</feature>
<evidence type="ECO:0000256" key="8">
    <source>
        <dbReference type="ARBA" id="ARBA00023136"/>
    </source>
</evidence>
<dbReference type="PANTHER" id="PTHR13929">
    <property type="entry name" value="1,4-DIHYDROXY-2-NAPHTHOATE OCTAPRENYLTRANSFERASE"/>
    <property type="match status" value="1"/>
</dbReference>
<dbReference type="InterPro" id="IPR044878">
    <property type="entry name" value="UbiA_sf"/>
</dbReference>
<dbReference type="CDD" id="cd13962">
    <property type="entry name" value="PT_UbiA_UBIAD1"/>
    <property type="match status" value="1"/>
</dbReference>
<keyword evidence="6 9" id="KW-0812">Transmembrane</keyword>
<dbReference type="Proteomes" id="UP000294980">
    <property type="component" value="Unassembled WGS sequence"/>
</dbReference>
<dbReference type="Gene3D" id="1.10.357.140">
    <property type="entry name" value="UbiA prenyltransferase"/>
    <property type="match status" value="1"/>
</dbReference>
<dbReference type="GO" id="GO:0004659">
    <property type="term" value="F:prenyltransferase activity"/>
    <property type="evidence" value="ECO:0007669"/>
    <property type="project" value="InterPro"/>
</dbReference>
<gene>
    <name evidence="10" type="ORF">EV688_1139</name>
</gene>
<evidence type="ECO:0000256" key="2">
    <source>
        <dbReference type="ARBA" id="ARBA00004863"/>
    </source>
</evidence>
<feature type="transmembrane region" description="Helical" evidence="9">
    <location>
        <begin position="266"/>
        <end position="285"/>
    </location>
</feature>
<name>A0A4R2L5L4_9GAMM</name>
<keyword evidence="8 9" id="KW-0472">Membrane</keyword>
<evidence type="ECO:0000256" key="9">
    <source>
        <dbReference type="SAM" id="Phobius"/>
    </source>
</evidence>
<reference evidence="10 11" key="1">
    <citation type="submission" date="2019-03" db="EMBL/GenBank/DDBJ databases">
        <title>Genomic Encyclopedia of Type Strains, Phase IV (KMG-IV): sequencing the most valuable type-strain genomes for metagenomic binning, comparative biology and taxonomic classification.</title>
        <authorList>
            <person name="Goeker M."/>
        </authorList>
    </citation>
    <scope>NUCLEOTIDE SEQUENCE [LARGE SCALE GENOMIC DNA]</scope>
    <source>
        <strain evidence="10 11">DSM 23344</strain>
    </source>
</reference>
<proteinExistence type="predicted"/>
<keyword evidence="3" id="KW-0474">Menaquinone biosynthesis</keyword>
<keyword evidence="4" id="KW-1003">Cell membrane</keyword>
<keyword evidence="11" id="KW-1185">Reference proteome</keyword>
<evidence type="ECO:0000256" key="5">
    <source>
        <dbReference type="ARBA" id="ARBA00022679"/>
    </source>
</evidence>
<feature type="transmembrane region" description="Helical" evidence="9">
    <location>
        <begin position="85"/>
        <end position="105"/>
    </location>
</feature>
<comment type="subcellular location">
    <subcellularLocation>
        <location evidence="1">Membrane</location>
        <topology evidence="1">Multi-pass membrane protein</topology>
    </subcellularLocation>
</comment>
<evidence type="ECO:0000256" key="3">
    <source>
        <dbReference type="ARBA" id="ARBA00022428"/>
    </source>
</evidence>
<evidence type="ECO:0000256" key="1">
    <source>
        <dbReference type="ARBA" id="ARBA00004141"/>
    </source>
</evidence>
<dbReference type="GO" id="GO:0009234">
    <property type="term" value="P:menaquinone biosynthetic process"/>
    <property type="evidence" value="ECO:0007669"/>
    <property type="project" value="UniProtKB-UniPathway"/>
</dbReference>
<evidence type="ECO:0000313" key="10">
    <source>
        <dbReference type="EMBL" id="TCO74455.1"/>
    </source>
</evidence>
<dbReference type="PANTHER" id="PTHR13929:SF0">
    <property type="entry name" value="UBIA PRENYLTRANSFERASE DOMAIN-CONTAINING PROTEIN 1"/>
    <property type="match status" value="1"/>
</dbReference>
<keyword evidence="5 10" id="KW-0808">Transferase</keyword>
<dbReference type="EMBL" id="SLWX01000013">
    <property type="protein sequence ID" value="TCO74455.1"/>
    <property type="molecule type" value="Genomic_DNA"/>
</dbReference>
<organism evidence="10 11">
    <name type="scientific">Chromatocurvus halotolerans</name>
    <dbReference type="NCBI Taxonomy" id="1132028"/>
    <lineage>
        <taxon>Bacteria</taxon>
        <taxon>Pseudomonadati</taxon>
        <taxon>Pseudomonadota</taxon>
        <taxon>Gammaproteobacteria</taxon>
        <taxon>Cellvibrionales</taxon>
        <taxon>Halieaceae</taxon>
        <taxon>Chromatocurvus</taxon>
    </lineage>
</organism>
<evidence type="ECO:0000256" key="4">
    <source>
        <dbReference type="ARBA" id="ARBA00022475"/>
    </source>
</evidence>
<accession>A0A4R2L5L4</accession>
<dbReference type="GO" id="GO:0042371">
    <property type="term" value="P:vitamin K biosynthetic process"/>
    <property type="evidence" value="ECO:0007669"/>
    <property type="project" value="TreeGrafter"/>
</dbReference>
<sequence length="286" mass="30622">MTLSMAPDKTRFVRALRPFSLVVAIATCGLGVILALRDGAGNPGLAVLVIIAGVLLQAGVNLVNDHADRHSPQFDAGQRAAIRRNTRLGALAFVLAGIVGVYLVWLRGWPMLLLGLVGMAGALGYTGHPVNYKERGLGVSLVFLFMGVLLVGGAYFAVSGGYHAGVFWLSIPFSLFASLLLLSNELRDYEADLEQGLRTLTVRLGYARARRLFQGLIVLLALVTLGLGAMGLLAHAAIPLASLLLLRRPLRLLDKAPTERSRLPPATGQGFFAYGLCLLLTVWWGL</sequence>